<dbReference type="GO" id="GO:0019146">
    <property type="term" value="F:arabinose-5-phosphate isomerase activity"/>
    <property type="evidence" value="ECO:0007669"/>
    <property type="project" value="UniProtKB-EC"/>
</dbReference>
<name>A0A6F8PSR5_9GAMM</name>
<evidence type="ECO:0000256" key="3">
    <source>
        <dbReference type="ARBA" id="ARBA00023122"/>
    </source>
</evidence>
<dbReference type="InterPro" id="IPR050986">
    <property type="entry name" value="GutQ/KpsF_isomerases"/>
</dbReference>
<dbReference type="PROSITE" id="PS51371">
    <property type="entry name" value="CBS"/>
    <property type="match status" value="1"/>
</dbReference>
<dbReference type="InterPro" id="IPR035474">
    <property type="entry name" value="SIS_Kpsf"/>
</dbReference>
<feature type="site" description="Catalytically relevant" evidence="6">
    <location>
        <position position="61"/>
    </location>
</feature>
<dbReference type="EMBL" id="AP021889">
    <property type="protein sequence ID" value="BBP45074.1"/>
    <property type="molecule type" value="Genomic_DNA"/>
</dbReference>
<keyword evidence="3 7" id="KW-0129">CBS domain</keyword>
<dbReference type="InterPro" id="IPR046348">
    <property type="entry name" value="SIS_dom_sf"/>
</dbReference>
<gene>
    <name evidence="10" type="primary">kpsF</name>
    <name evidence="10" type="ORF">THMIRHAS_04470</name>
</gene>
<keyword evidence="5" id="KW-0479">Metal-binding</keyword>
<dbReference type="Pfam" id="PF00571">
    <property type="entry name" value="CBS"/>
    <property type="match status" value="2"/>
</dbReference>
<keyword evidence="4 10" id="KW-0413">Isomerase</keyword>
<dbReference type="PIRSF" id="PIRSF004692">
    <property type="entry name" value="KdsD_KpsF"/>
    <property type="match status" value="1"/>
</dbReference>
<dbReference type="GO" id="GO:0097367">
    <property type="term" value="F:carbohydrate derivative binding"/>
    <property type="evidence" value="ECO:0007669"/>
    <property type="project" value="InterPro"/>
</dbReference>
<dbReference type="CDD" id="cd05014">
    <property type="entry name" value="SIS_Kpsf"/>
    <property type="match status" value="1"/>
</dbReference>
<evidence type="ECO:0000256" key="5">
    <source>
        <dbReference type="PIRSR" id="PIRSR004692-2"/>
    </source>
</evidence>
<evidence type="ECO:0000259" key="8">
    <source>
        <dbReference type="PROSITE" id="PS51371"/>
    </source>
</evidence>
<keyword evidence="11" id="KW-1185">Reference proteome</keyword>
<organism evidence="10 11">
    <name type="scientific">Thiosulfatimonas sediminis</name>
    <dbReference type="NCBI Taxonomy" id="2675054"/>
    <lineage>
        <taxon>Bacteria</taxon>
        <taxon>Pseudomonadati</taxon>
        <taxon>Pseudomonadota</taxon>
        <taxon>Gammaproteobacteria</taxon>
        <taxon>Thiotrichales</taxon>
        <taxon>Piscirickettsiaceae</taxon>
        <taxon>Thiosulfatimonas</taxon>
    </lineage>
</organism>
<dbReference type="GO" id="GO:0046872">
    <property type="term" value="F:metal ion binding"/>
    <property type="evidence" value="ECO:0007669"/>
    <property type="project" value="UniProtKB-KW"/>
</dbReference>
<keyword evidence="2" id="KW-0677">Repeat</keyword>
<dbReference type="AlphaFoldDB" id="A0A6F8PSR5"/>
<feature type="binding site" evidence="5">
    <location>
        <position position="84"/>
    </location>
    <ligand>
        <name>Zn(2+)</name>
        <dbReference type="ChEBI" id="CHEBI:29105"/>
    </ligand>
</feature>
<dbReference type="EC" id="5.3.1.13" evidence="4"/>
<feature type="domain" description="SIS" evidence="9">
    <location>
        <begin position="43"/>
        <end position="186"/>
    </location>
</feature>
<dbReference type="GO" id="GO:1901135">
    <property type="term" value="P:carbohydrate derivative metabolic process"/>
    <property type="evidence" value="ECO:0007669"/>
    <property type="project" value="InterPro"/>
</dbReference>
<dbReference type="SUPFAM" id="SSF53697">
    <property type="entry name" value="SIS domain"/>
    <property type="match status" value="1"/>
</dbReference>
<dbReference type="CDD" id="cd04604">
    <property type="entry name" value="CBS_pair_SIS_assoc"/>
    <property type="match status" value="1"/>
</dbReference>
<evidence type="ECO:0000256" key="2">
    <source>
        <dbReference type="ARBA" id="ARBA00022737"/>
    </source>
</evidence>
<evidence type="ECO:0000313" key="10">
    <source>
        <dbReference type="EMBL" id="BBP45074.1"/>
    </source>
</evidence>
<feature type="site" description="Catalytically relevant" evidence="6">
    <location>
        <position position="195"/>
    </location>
</feature>
<feature type="site" description="Catalytically relevant" evidence="6">
    <location>
        <position position="154"/>
    </location>
</feature>
<evidence type="ECO:0000313" key="11">
    <source>
        <dbReference type="Proteomes" id="UP000501726"/>
    </source>
</evidence>
<comment type="catalytic activity">
    <reaction evidence="4">
        <text>D-arabinose 5-phosphate = D-ribulose 5-phosphate</text>
        <dbReference type="Rhea" id="RHEA:23104"/>
        <dbReference type="ChEBI" id="CHEBI:57693"/>
        <dbReference type="ChEBI" id="CHEBI:58121"/>
        <dbReference type="EC" id="5.3.1.13"/>
    </reaction>
</comment>
<feature type="domain" description="CBS" evidence="8">
    <location>
        <begin position="274"/>
        <end position="320"/>
    </location>
</feature>
<dbReference type="Gene3D" id="3.40.50.10490">
    <property type="entry name" value="Glucose-6-phosphate isomerase like protein, domain 1"/>
    <property type="match status" value="1"/>
</dbReference>
<dbReference type="PROSITE" id="PS51464">
    <property type="entry name" value="SIS"/>
    <property type="match status" value="1"/>
</dbReference>
<dbReference type="PANTHER" id="PTHR42745">
    <property type="match status" value="1"/>
</dbReference>
<sequence>MDLFNRMSNPNPYYLQAAKRVFQIEAEAIANLSNQLDDDFSYAVDAILQTKGRVVICGMGKSGLIGKKIMATFASTGTPCFFMHPGEAFHGDLGMVAPDDVFLALSNSGETEEVIRLLPFLKDNGNILISMTGRAHSTLATNADFHLNIDVPQEACPHQLAPTSSTTATLAMGDALAVALMEARNFQPHQFARFHPGGSLGRKLLTRVKHEMSKNVPMVQRDAPMKEVIHTISMGRLGLCVVENGVGIITDGDLRRHMEQDAAGLMSKTAEQIMSPAPKTISAEARLSEAEELMNELKITALIVVDQQQVVGVIQIYDLK</sequence>
<feature type="site" description="Catalytically relevant" evidence="6">
    <location>
        <position position="113"/>
    </location>
</feature>
<dbReference type="PANTHER" id="PTHR42745:SF1">
    <property type="entry name" value="ARABINOSE 5-PHOSPHATE ISOMERASE KDSD"/>
    <property type="match status" value="1"/>
</dbReference>
<protein>
    <recommendedName>
        <fullName evidence="4">Arabinose 5-phosphate isomerase</fullName>
        <shortName evidence="4">API</shortName>
        <ecNumber evidence="4">5.3.1.13</ecNumber>
    </recommendedName>
</protein>
<evidence type="ECO:0000256" key="4">
    <source>
        <dbReference type="PIRNR" id="PIRNR004692"/>
    </source>
</evidence>
<dbReference type="NCBIfam" id="TIGR00393">
    <property type="entry name" value="kpsF"/>
    <property type="match status" value="1"/>
</dbReference>
<keyword evidence="5" id="KW-0862">Zinc</keyword>
<evidence type="ECO:0000256" key="7">
    <source>
        <dbReference type="PROSITE-ProRule" id="PRU00703"/>
    </source>
</evidence>
<comment type="similarity">
    <text evidence="1 4">Belongs to the SIS family. GutQ/KpsF subfamily.</text>
</comment>
<evidence type="ECO:0000256" key="1">
    <source>
        <dbReference type="ARBA" id="ARBA00008165"/>
    </source>
</evidence>
<dbReference type="Proteomes" id="UP000501726">
    <property type="component" value="Chromosome"/>
</dbReference>
<dbReference type="InterPro" id="IPR046342">
    <property type="entry name" value="CBS_dom_sf"/>
</dbReference>
<dbReference type="InterPro" id="IPR000644">
    <property type="entry name" value="CBS_dom"/>
</dbReference>
<proteinExistence type="inferred from homology"/>
<dbReference type="InterPro" id="IPR004800">
    <property type="entry name" value="KdsD/KpsF-type"/>
</dbReference>
<dbReference type="InterPro" id="IPR001347">
    <property type="entry name" value="SIS_dom"/>
</dbReference>
<dbReference type="GO" id="GO:0005975">
    <property type="term" value="P:carbohydrate metabolic process"/>
    <property type="evidence" value="ECO:0007669"/>
    <property type="project" value="InterPro"/>
</dbReference>
<evidence type="ECO:0000256" key="6">
    <source>
        <dbReference type="PIRSR" id="PIRSR004692-3"/>
    </source>
</evidence>
<accession>A0A6F8PSR5</accession>
<reference evidence="11" key="1">
    <citation type="submission" date="2019-11" db="EMBL/GenBank/DDBJ databases">
        <title>Isolation and characterization of two novel species in the genus Thiomicrorhabdus.</title>
        <authorList>
            <person name="Mochizuki J."/>
            <person name="Kojima H."/>
            <person name="Fukui M."/>
        </authorList>
    </citation>
    <scope>NUCLEOTIDE SEQUENCE [LARGE SCALE GENOMIC DNA]</scope>
    <source>
        <strain evidence="11">aks77</strain>
    </source>
</reference>
<dbReference type="FunFam" id="3.40.50.10490:FF:000011">
    <property type="entry name" value="Arabinose 5-phosphate isomerase"/>
    <property type="match status" value="1"/>
</dbReference>
<evidence type="ECO:0000259" key="9">
    <source>
        <dbReference type="PROSITE" id="PS51464"/>
    </source>
</evidence>
<dbReference type="KEGG" id="tse:THMIRHAS_04470"/>
<dbReference type="Gene3D" id="3.10.580.10">
    <property type="entry name" value="CBS-domain"/>
    <property type="match status" value="1"/>
</dbReference>
<dbReference type="Pfam" id="PF01380">
    <property type="entry name" value="SIS"/>
    <property type="match status" value="1"/>
</dbReference>